<feature type="compositionally biased region" description="Low complexity" evidence="1">
    <location>
        <begin position="49"/>
        <end position="59"/>
    </location>
</feature>
<feature type="non-terminal residue" evidence="2">
    <location>
        <position position="1"/>
    </location>
</feature>
<feature type="compositionally biased region" description="Acidic residues" evidence="1">
    <location>
        <begin position="177"/>
        <end position="217"/>
    </location>
</feature>
<proteinExistence type="predicted"/>
<organism evidence="2 3">
    <name type="scientific">Drosophila ananassae</name>
    <name type="common">Fruit fly</name>
    <dbReference type="NCBI Taxonomy" id="7217"/>
    <lineage>
        <taxon>Eukaryota</taxon>
        <taxon>Metazoa</taxon>
        <taxon>Ecdysozoa</taxon>
        <taxon>Arthropoda</taxon>
        <taxon>Hexapoda</taxon>
        <taxon>Insecta</taxon>
        <taxon>Pterygota</taxon>
        <taxon>Neoptera</taxon>
        <taxon>Endopterygota</taxon>
        <taxon>Diptera</taxon>
        <taxon>Brachycera</taxon>
        <taxon>Muscomorpha</taxon>
        <taxon>Ephydroidea</taxon>
        <taxon>Drosophilidae</taxon>
        <taxon>Drosophila</taxon>
        <taxon>Sophophora</taxon>
    </lineage>
</organism>
<feature type="region of interest" description="Disordered" evidence="1">
    <location>
        <begin position="146"/>
        <end position="217"/>
    </location>
</feature>
<reference evidence="2 3" key="1">
    <citation type="journal article" date="2007" name="Nature">
        <title>Evolution of genes and genomes on the Drosophila phylogeny.</title>
        <authorList>
            <consortium name="Drosophila 12 Genomes Consortium"/>
            <person name="Clark A.G."/>
            <person name="Eisen M.B."/>
            <person name="Smith D.R."/>
            <person name="Bergman C.M."/>
            <person name="Oliver B."/>
            <person name="Markow T.A."/>
            <person name="Kaufman T.C."/>
            <person name="Kellis M."/>
            <person name="Gelbart W."/>
            <person name="Iyer V.N."/>
            <person name="Pollard D.A."/>
            <person name="Sackton T.B."/>
            <person name="Larracuente A.M."/>
            <person name="Singh N.D."/>
            <person name="Abad J.P."/>
            <person name="Abt D.N."/>
            <person name="Adryan B."/>
            <person name="Aguade M."/>
            <person name="Akashi H."/>
            <person name="Anderson W.W."/>
            <person name="Aquadro C.F."/>
            <person name="Ardell D.H."/>
            <person name="Arguello R."/>
            <person name="Artieri C.G."/>
            <person name="Barbash D.A."/>
            <person name="Barker D."/>
            <person name="Barsanti P."/>
            <person name="Batterham P."/>
            <person name="Batzoglou S."/>
            <person name="Begun D."/>
            <person name="Bhutkar A."/>
            <person name="Blanco E."/>
            <person name="Bosak S.A."/>
            <person name="Bradley R.K."/>
            <person name="Brand A.D."/>
            <person name="Brent M.R."/>
            <person name="Brooks A.N."/>
            <person name="Brown R.H."/>
            <person name="Butlin R.K."/>
            <person name="Caggese C."/>
            <person name="Calvi B.R."/>
            <person name="Bernardo de Carvalho A."/>
            <person name="Caspi A."/>
            <person name="Castrezana S."/>
            <person name="Celniker S.E."/>
            <person name="Chang J.L."/>
            <person name="Chapple C."/>
            <person name="Chatterji S."/>
            <person name="Chinwalla A."/>
            <person name="Civetta A."/>
            <person name="Clifton S.W."/>
            <person name="Comeron J.M."/>
            <person name="Costello J.C."/>
            <person name="Coyne J.A."/>
            <person name="Daub J."/>
            <person name="David R.G."/>
            <person name="Delcher A.L."/>
            <person name="Delehaunty K."/>
            <person name="Do C.B."/>
            <person name="Ebling H."/>
            <person name="Edwards K."/>
            <person name="Eickbush T."/>
            <person name="Evans J.D."/>
            <person name="Filipski A."/>
            <person name="Findeiss S."/>
            <person name="Freyhult E."/>
            <person name="Fulton L."/>
            <person name="Fulton R."/>
            <person name="Garcia A.C."/>
            <person name="Gardiner A."/>
            <person name="Garfield D.A."/>
            <person name="Garvin B.E."/>
            <person name="Gibson G."/>
            <person name="Gilbert D."/>
            <person name="Gnerre S."/>
            <person name="Godfrey J."/>
            <person name="Good R."/>
            <person name="Gotea V."/>
            <person name="Gravely B."/>
            <person name="Greenberg A.J."/>
            <person name="Griffiths-Jones S."/>
            <person name="Gross S."/>
            <person name="Guigo R."/>
            <person name="Gustafson E.A."/>
            <person name="Haerty W."/>
            <person name="Hahn M.W."/>
            <person name="Halligan D.L."/>
            <person name="Halpern A.L."/>
            <person name="Halter G.M."/>
            <person name="Han M.V."/>
            <person name="Heger A."/>
            <person name="Hillier L."/>
            <person name="Hinrichs A.S."/>
            <person name="Holmes I."/>
            <person name="Hoskins R.A."/>
            <person name="Hubisz M.J."/>
            <person name="Hultmark D."/>
            <person name="Huntley M.A."/>
            <person name="Jaffe D.B."/>
            <person name="Jagadeeshan S."/>
            <person name="Jeck W.R."/>
            <person name="Johnson J."/>
            <person name="Jones C.D."/>
            <person name="Jordan W.C."/>
            <person name="Karpen G.H."/>
            <person name="Kataoka E."/>
            <person name="Keightley P.D."/>
            <person name="Kheradpour P."/>
            <person name="Kirkness E.F."/>
            <person name="Koerich L.B."/>
            <person name="Kristiansen K."/>
            <person name="Kudrna D."/>
            <person name="Kulathinal R.J."/>
            <person name="Kumar S."/>
            <person name="Kwok R."/>
            <person name="Lander E."/>
            <person name="Langley C.H."/>
            <person name="Lapoint R."/>
            <person name="Lazzaro B.P."/>
            <person name="Lee S.J."/>
            <person name="Levesque L."/>
            <person name="Li R."/>
            <person name="Lin C.F."/>
            <person name="Lin M.F."/>
            <person name="Lindblad-Toh K."/>
            <person name="Llopart A."/>
            <person name="Long M."/>
            <person name="Low L."/>
            <person name="Lozovsky E."/>
            <person name="Lu J."/>
            <person name="Luo M."/>
            <person name="Machado C.A."/>
            <person name="Makalowski W."/>
            <person name="Marzo M."/>
            <person name="Matsuda M."/>
            <person name="Matzkin L."/>
            <person name="McAllister B."/>
            <person name="McBride C.S."/>
            <person name="McKernan B."/>
            <person name="McKernan K."/>
            <person name="Mendez-Lago M."/>
            <person name="Minx P."/>
            <person name="Mollenhauer M.U."/>
            <person name="Montooth K."/>
            <person name="Mount S.M."/>
            <person name="Mu X."/>
            <person name="Myers E."/>
            <person name="Negre B."/>
            <person name="Newfeld S."/>
            <person name="Nielsen R."/>
            <person name="Noor M.A."/>
            <person name="O'Grady P."/>
            <person name="Pachter L."/>
            <person name="Papaceit M."/>
            <person name="Parisi M.J."/>
            <person name="Parisi M."/>
            <person name="Parts L."/>
            <person name="Pedersen J.S."/>
            <person name="Pesole G."/>
            <person name="Phillippy A.M."/>
            <person name="Ponting C.P."/>
            <person name="Pop M."/>
            <person name="Porcelli D."/>
            <person name="Powell J.R."/>
            <person name="Prohaska S."/>
            <person name="Pruitt K."/>
            <person name="Puig M."/>
            <person name="Quesneville H."/>
            <person name="Ram K.R."/>
            <person name="Rand D."/>
            <person name="Rasmussen M.D."/>
            <person name="Reed L.K."/>
            <person name="Reenan R."/>
            <person name="Reily A."/>
            <person name="Remington K.A."/>
            <person name="Rieger T.T."/>
            <person name="Ritchie M.G."/>
            <person name="Robin C."/>
            <person name="Rogers Y.H."/>
            <person name="Rohde C."/>
            <person name="Rozas J."/>
            <person name="Rubenfield M.J."/>
            <person name="Ruiz A."/>
            <person name="Russo S."/>
            <person name="Salzberg S.L."/>
            <person name="Sanchez-Gracia A."/>
            <person name="Saranga D.J."/>
            <person name="Sato H."/>
            <person name="Schaeffer S.W."/>
            <person name="Schatz M.C."/>
            <person name="Schlenke T."/>
            <person name="Schwartz R."/>
            <person name="Segarra C."/>
            <person name="Singh R.S."/>
            <person name="Sirot L."/>
            <person name="Sirota M."/>
            <person name="Sisneros N.B."/>
            <person name="Smith C.D."/>
            <person name="Smith T.F."/>
            <person name="Spieth J."/>
            <person name="Stage D.E."/>
            <person name="Stark A."/>
            <person name="Stephan W."/>
            <person name="Strausberg R.L."/>
            <person name="Strempel S."/>
            <person name="Sturgill D."/>
            <person name="Sutton G."/>
            <person name="Sutton G.G."/>
            <person name="Tao W."/>
            <person name="Teichmann S."/>
            <person name="Tobari Y.N."/>
            <person name="Tomimura Y."/>
            <person name="Tsolas J.M."/>
            <person name="Valente V.L."/>
            <person name="Venter E."/>
            <person name="Venter J.C."/>
            <person name="Vicario S."/>
            <person name="Vieira F.G."/>
            <person name="Vilella A.J."/>
            <person name="Villasante A."/>
            <person name="Walenz B."/>
            <person name="Wang J."/>
            <person name="Wasserman M."/>
            <person name="Watts T."/>
            <person name="Wilson D."/>
            <person name="Wilson R.K."/>
            <person name="Wing R.A."/>
            <person name="Wolfner M.F."/>
            <person name="Wong A."/>
            <person name="Wong G.K."/>
            <person name="Wu C.I."/>
            <person name="Wu G."/>
            <person name="Yamamoto D."/>
            <person name="Yang H.P."/>
            <person name="Yang S.P."/>
            <person name="Yorke J.A."/>
            <person name="Yoshida K."/>
            <person name="Zdobnov E."/>
            <person name="Zhang P."/>
            <person name="Zhang Y."/>
            <person name="Zimin A.V."/>
            <person name="Baldwin J."/>
            <person name="Abdouelleil A."/>
            <person name="Abdulkadir J."/>
            <person name="Abebe A."/>
            <person name="Abera B."/>
            <person name="Abreu J."/>
            <person name="Acer S.C."/>
            <person name="Aftuck L."/>
            <person name="Alexander A."/>
            <person name="An P."/>
            <person name="Anderson E."/>
            <person name="Anderson S."/>
            <person name="Arachi H."/>
            <person name="Azer M."/>
            <person name="Bachantsang P."/>
            <person name="Barry A."/>
            <person name="Bayul T."/>
            <person name="Berlin A."/>
            <person name="Bessette D."/>
            <person name="Bloom T."/>
            <person name="Blye J."/>
            <person name="Boguslavskiy L."/>
            <person name="Bonnet C."/>
            <person name="Boukhgalter B."/>
            <person name="Bourzgui I."/>
            <person name="Brown A."/>
            <person name="Cahill P."/>
            <person name="Channer S."/>
            <person name="Cheshatsang Y."/>
            <person name="Chuda L."/>
            <person name="Citroen M."/>
            <person name="Collymore A."/>
            <person name="Cooke P."/>
            <person name="Costello M."/>
            <person name="D'Aco K."/>
            <person name="Daza R."/>
            <person name="De Haan G."/>
            <person name="DeGray S."/>
            <person name="DeMaso C."/>
            <person name="Dhargay N."/>
            <person name="Dooley K."/>
            <person name="Dooley E."/>
            <person name="Doricent M."/>
            <person name="Dorje P."/>
            <person name="Dorjee K."/>
            <person name="Dupes A."/>
            <person name="Elong R."/>
            <person name="Falk J."/>
            <person name="Farina A."/>
            <person name="Faro S."/>
            <person name="Ferguson D."/>
            <person name="Fisher S."/>
            <person name="Foley C.D."/>
            <person name="Franke A."/>
            <person name="Friedrich D."/>
            <person name="Gadbois L."/>
            <person name="Gearin G."/>
            <person name="Gearin C.R."/>
            <person name="Giannoukos G."/>
            <person name="Goode T."/>
            <person name="Graham J."/>
            <person name="Grandbois E."/>
            <person name="Grewal S."/>
            <person name="Gyaltsen K."/>
            <person name="Hafez N."/>
            <person name="Hagos B."/>
            <person name="Hall J."/>
            <person name="Henson C."/>
            <person name="Hollinger A."/>
            <person name="Honan T."/>
            <person name="Huard M.D."/>
            <person name="Hughes L."/>
            <person name="Hurhula B."/>
            <person name="Husby M.E."/>
            <person name="Kamat A."/>
            <person name="Kanga B."/>
            <person name="Kashin S."/>
            <person name="Khazanovich D."/>
            <person name="Kisner P."/>
            <person name="Lance K."/>
            <person name="Lara M."/>
            <person name="Lee W."/>
            <person name="Lennon N."/>
            <person name="Letendre F."/>
            <person name="LeVine R."/>
            <person name="Lipovsky A."/>
            <person name="Liu X."/>
            <person name="Liu J."/>
            <person name="Liu S."/>
            <person name="Lokyitsang T."/>
            <person name="Lokyitsang Y."/>
            <person name="Lubonja R."/>
            <person name="Lui A."/>
            <person name="MacDonald P."/>
            <person name="Magnisalis V."/>
            <person name="Maru K."/>
            <person name="Matthews C."/>
            <person name="McCusker W."/>
            <person name="McDonough S."/>
            <person name="Mehta T."/>
            <person name="Meldrim J."/>
            <person name="Meneus L."/>
            <person name="Mihai O."/>
            <person name="Mihalev A."/>
            <person name="Mihova T."/>
            <person name="Mittelman R."/>
            <person name="Mlenga V."/>
            <person name="Montmayeur A."/>
            <person name="Mulrain L."/>
            <person name="Navidi A."/>
            <person name="Naylor J."/>
            <person name="Negash T."/>
            <person name="Nguyen T."/>
            <person name="Nguyen N."/>
            <person name="Nicol R."/>
            <person name="Norbu C."/>
            <person name="Norbu N."/>
            <person name="Novod N."/>
            <person name="O'Neill B."/>
            <person name="Osman S."/>
            <person name="Markiewicz E."/>
            <person name="Oyono O.L."/>
            <person name="Patti C."/>
            <person name="Phunkhang P."/>
            <person name="Pierre F."/>
            <person name="Priest M."/>
            <person name="Raghuraman S."/>
            <person name="Rege F."/>
            <person name="Reyes R."/>
            <person name="Rise C."/>
            <person name="Rogov P."/>
            <person name="Ross K."/>
            <person name="Ryan E."/>
            <person name="Settipalli S."/>
            <person name="Shea T."/>
            <person name="Sherpa N."/>
            <person name="Shi L."/>
            <person name="Shih D."/>
            <person name="Sparrow T."/>
            <person name="Spaulding J."/>
            <person name="Stalker J."/>
            <person name="Stange-Thomann N."/>
            <person name="Stavropoulos S."/>
            <person name="Stone C."/>
            <person name="Strader C."/>
            <person name="Tesfaye S."/>
            <person name="Thomson T."/>
            <person name="Thoulutsang Y."/>
            <person name="Thoulutsang D."/>
            <person name="Topham K."/>
            <person name="Topping I."/>
            <person name="Tsamla T."/>
            <person name="Vassiliev H."/>
            <person name="Vo A."/>
            <person name="Wangchuk T."/>
            <person name="Wangdi T."/>
            <person name="Weiand M."/>
            <person name="Wilkinson J."/>
            <person name="Wilson A."/>
            <person name="Yadav S."/>
            <person name="Young G."/>
            <person name="Yu Q."/>
            <person name="Zembek L."/>
            <person name="Zhong D."/>
            <person name="Zimmer A."/>
            <person name="Zwirko Z."/>
            <person name="Jaffe D.B."/>
            <person name="Alvarez P."/>
            <person name="Brockman W."/>
            <person name="Butler J."/>
            <person name="Chin C."/>
            <person name="Gnerre S."/>
            <person name="Grabherr M."/>
            <person name="Kleber M."/>
            <person name="Mauceli E."/>
            <person name="MacCallum I."/>
        </authorList>
    </citation>
    <scope>NUCLEOTIDE SEQUENCE [LARGE SCALE GENOMIC DNA]</scope>
    <source>
        <strain evidence="3">Tucson 14024-0371.13</strain>
    </source>
</reference>
<sequence length="330" mass="36505">TSATATSATATATLTNKKSNCHNYLTQTPKTLTTPTRFIAAKAATVTATPQPPLTTTTGAGAGGGGGATASVRSNPKRVNFNLPTTIDESVEQELEQELEQQLELEKMTGNQSLALATSKTTSQYHLARKPHIVFNGTYPIDMPLGQVQKSSSYDPEANADRSDLQRYRSYVLNDYDVIDEDAEGEEQAEEEEDDEDDDDVEEEEEEDDLLYDESYDDERHYYRRQELLNKYGIIATKPEMASSQAQPQHVWSMEELIANPAIPLNYKKMCSEVEQSLSRFENYLDRKKEQPQQQPGGRPGGGGGGASTSTVRTYDIDAPMRALSSKKKL</sequence>
<gene>
    <name evidence="2" type="primary">Dana\GF26642</name>
    <name evidence="2" type="ORF">GF26642</name>
</gene>
<feature type="compositionally biased region" description="Gly residues" evidence="1">
    <location>
        <begin position="298"/>
        <end position="307"/>
    </location>
</feature>
<dbReference type="Proteomes" id="UP000007801">
    <property type="component" value="Unassembled WGS sequence"/>
</dbReference>
<accession>A0A0P8XKB9</accession>
<evidence type="ECO:0000313" key="3">
    <source>
        <dbReference type="Proteomes" id="UP000007801"/>
    </source>
</evidence>
<keyword evidence="3" id="KW-1185">Reference proteome</keyword>
<evidence type="ECO:0000313" key="2">
    <source>
        <dbReference type="EMBL" id="KPU75194.1"/>
    </source>
</evidence>
<dbReference type="EMBL" id="CH902622">
    <property type="protein sequence ID" value="KPU75194.1"/>
    <property type="molecule type" value="Genomic_DNA"/>
</dbReference>
<feature type="region of interest" description="Disordered" evidence="1">
    <location>
        <begin position="49"/>
        <end position="75"/>
    </location>
</feature>
<dbReference type="AlphaFoldDB" id="A0A0P8XKB9"/>
<dbReference type="STRING" id="7217.A0A0P8XKB9"/>
<evidence type="ECO:0000256" key="1">
    <source>
        <dbReference type="SAM" id="MobiDB-lite"/>
    </source>
</evidence>
<protein>
    <submittedName>
        <fullName evidence="2">Uncharacterized protein</fullName>
    </submittedName>
</protein>
<dbReference type="InParanoid" id="A0A0P8XKB9"/>
<feature type="region of interest" description="Disordered" evidence="1">
    <location>
        <begin position="282"/>
        <end position="330"/>
    </location>
</feature>
<name>A0A0P8XKB9_DROAN</name>